<dbReference type="PATRIC" id="fig|66969.6.peg.1717"/>
<reference evidence="1 2" key="1">
    <citation type="submission" date="2015-11" db="EMBL/GenBank/DDBJ databases">
        <title>Genomic analysis of 38 Legionella species identifies large and diverse effector repertoires.</title>
        <authorList>
            <person name="Burstein D."/>
            <person name="Amaro F."/>
            <person name="Zusman T."/>
            <person name="Lifshitz Z."/>
            <person name="Cohen O."/>
            <person name="Gilbert J.A."/>
            <person name="Pupko T."/>
            <person name="Shuman H.A."/>
            <person name="Segal G."/>
        </authorList>
    </citation>
    <scope>NUCLEOTIDE SEQUENCE [LARGE SCALE GENOMIC DNA]</scope>
    <source>
        <strain evidence="1 2">ATCC 51914</strain>
    </source>
</reference>
<dbReference type="RefSeq" id="WP_058480271.1">
    <property type="nucleotide sequence ID" value="NZ_CAAAIQ010000015.1"/>
</dbReference>
<dbReference type="EMBL" id="LNZB01000038">
    <property type="protein sequence ID" value="KTD78804.1"/>
    <property type="molecule type" value="Genomic_DNA"/>
</dbReference>
<dbReference type="STRING" id="66969.Lwal_1574"/>
<dbReference type="AlphaFoldDB" id="A0A0W1AC10"/>
<proteinExistence type="predicted"/>
<comment type="caution">
    <text evidence="1">The sequence shown here is derived from an EMBL/GenBank/DDBJ whole genome shotgun (WGS) entry which is preliminary data.</text>
</comment>
<organism evidence="1 2">
    <name type="scientific">Legionella waltersii</name>
    <dbReference type="NCBI Taxonomy" id="66969"/>
    <lineage>
        <taxon>Bacteria</taxon>
        <taxon>Pseudomonadati</taxon>
        <taxon>Pseudomonadota</taxon>
        <taxon>Gammaproteobacteria</taxon>
        <taxon>Legionellales</taxon>
        <taxon>Legionellaceae</taxon>
        <taxon>Legionella</taxon>
    </lineage>
</organism>
<name>A0A0W1AC10_9GAMM</name>
<evidence type="ECO:0000313" key="1">
    <source>
        <dbReference type="EMBL" id="KTD78804.1"/>
    </source>
</evidence>
<keyword evidence="2" id="KW-1185">Reference proteome</keyword>
<gene>
    <name evidence="1" type="ORF">Lwal_1574</name>
</gene>
<evidence type="ECO:0000313" key="2">
    <source>
        <dbReference type="Proteomes" id="UP000054729"/>
    </source>
</evidence>
<dbReference type="OrthoDB" id="5638682at2"/>
<protein>
    <submittedName>
        <fullName evidence="1">Uncharacterized protein</fullName>
    </submittedName>
</protein>
<accession>A0A0W1AC10</accession>
<dbReference type="Proteomes" id="UP000054729">
    <property type="component" value="Unassembled WGS sequence"/>
</dbReference>
<sequence>MSNENIESVATPSQEELNQAMNTIGQQLFQSLSESVQKLPQPLRKGKIVNQALAAFLTNVIYRQFPEDKQARELTIDQLLAFVKQHLAQI</sequence>